<dbReference type="AlphaFoldDB" id="A0AAW0FT78"/>
<reference evidence="2 3" key="1">
    <citation type="submission" date="2022-09" db="EMBL/GenBank/DDBJ databases">
        <authorList>
            <person name="Palmer J.M."/>
        </authorList>
    </citation>
    <scope>NUCLEOTIDE SEQUENCE [LARGE SCALE GENOMIC DNA]</scope>
    <source>
        <strain evidence="2 3">DSM 7382</strain>
    </source>
</reference>
<dbReference type="Proteomes" id="UP001385951">
    <property type="component" value="Unassembled WGS sequence"/>
</dbReference>
<feature type="domain" description="DUF6589" evidence="1">
    <location>
        <begin position="11"/>
        <end position="167"/>
    </location>
</feature>
<keyword evidence="3" id="KW-1185">Reference proteome</keyword>
<accession>A0AAW0FT78</accession>
<evidence type="ECO:0000313" key="3">
    <source>
        <dbReference type="Proteomes" id="UP001385951"/>
    </source>
</evidence>
<proteinExistence type="predicted"/>
<organism evidence="2 3">
    <name type="scientific">Cerrena zonata</name>
    <dbReference type="NCBI Taxonomy" id="2478898"/>
    <lineage>
        <taxon>Eukaryota</taxon>
        <taxon>Fungi</taxon>
        <taxon>Dikarya</taxon>
        <taxon>Basidiomycota</taxon>
        <taxon>Agaricomycotina</taxon>
        <taxon>Agaricomycetes</taxon>
        <taxon>Polyporales</taxon>
        <taxon>Cerrenaceae</taxon>
        <taxon>Cerrena</taxon>
    </lineage>
</organism>
<dbReference type="EMBL" id="JASBNA010000026">
    <property type="protein sequence ID" value="KAK7684253.1"/>
    <property type="molecule type" value="Genomic_DNA"/>
</dbReference>
<name>A0AAW0FT78_9APHY</name>
<evidence type="ECO:0000259" key="1">
    <source>
        <dbReference type="Pfam" id="PF20231"/>
    </source>
</evidence>
<comment type="caution">
    <text evidence="2">The sequence shown here is derived from an EMBL/GenBank/DDBJ whole genome shotgun (WGS) entry which is preliminary data.</text>
</comment>
<dbReference type="Pfam" id="PF20231">
    <property type="entry name" value="DUF6589"/>
    <property type="match status" value="1"/>
</dbReference>
<sequence>MSTEGSDTSSDNDDGIFQGDWALANSILLMRDGLLFLEACSAVASGDIGRVWEVLKILTFAGAGNSNYTSYLLEMFCKIHYELPKSTRDALFNNWLVNLAGKPGHFLPLDLMQEHFNPWLEELAQHKGKEFDDEWYREVLSMHVYDFLRLKEEMENIVEIKPRTKRHAEPHLDNELREAMRIFREHDLHRHHRGRDLDFQTADSRIKGVSILRDAKIADFLQTSMHWRENLDATVQLDFDHVAEGETYRCQPIHYSNGTRRIPTPTTEHKIIRCYFREIMNRLSPREPFNIDSLPSQYEVSEYTRTNGECCDIDDFKPDLRGKVGSDWNQSIIRVFVSGYLESGWCNENDEDRIALHAENHLNYLIKRFDIKMQTPVYQQALARKRARDERKRLLLLQQLTAAEMSPDLACHIPMLEKLGVNGMSSDEEDQFRGVRHYRVLPKRWRAPNLSPWLRVFDAAYRKERLGPFGQSPGAMPRIRTSTAAQTAGAVAKVVRGLPENAYNRTFLESLTPFERRRLRVSEGNYWFEHASQLWILSQECGGDVIPELG</sequence>
<dbReference type="InterPro" id="IPR046496">
    <property type="entry name" value="DUF6589"/>
</dbReference>
<protein>
    <recommendedName>
        <fullName evidence="1">DUF6589 domain-containing protein</fullName>
    </recommendedName>
</protein>
<gene>
    <name evidence="2" type="ORF">QCA50_012577</name>
</gene>
<evidence type="ECO:0000313" key="2">
    <source>
        <dbReference type="EMBL" id="KAK7684253.1"/>
    </source>
</evidence>